<sequence>MLGLVVLGLVALNPWTPALAGTPPDPLAGKSDRCRAAHSALSDIKLLGPSATEFCSSFLSIPGTVTDVVTLAPPVSLITNTLTVTISDPGCTSTASSSSTSPTSPPIDVSSVPAKRDVMAGMAMRGLAVLPTGVLAYPTDALSSACKRLSLLPTVTTTITDVGLPQTSTIQATSTVTVCVGAACLADGSVCLAGDASACCSGNCNCASGDPSSCVCGEPPILTD</sequence>
<reference evidence="2" key="1">
    <citation type="submission" date="2023-06" db="EMBL/GenBank/DDBJ databases">
        <title>Genome-scale phylogeny and comparative genomics of the fungal order Sordariales.</title>
        <authorList>
            <consortium name="Lawrence Berkeley National Laboratory"/>
            <person name="Hensen N."/>
            <person name="Bonometti L."/>
            <person name="Westerberg I."/>
            <person name="Brannstrom I.O."/>
            <person name="Guillou S."/>
            <person name="Cros-Aarteil S."/>
            <person name="Calhoun S."/>
            <person name="Haridas S."/>
            <person name="Kuo A."/>
            <person name="Mondo S."/>
            <person name="Pangilinan J."/>
            <person name="Riley R."/>
            <person name="Labutti K."/>
            <person name="Andreopoulos B."/>
            <person name="Lipzen A."/>
            <person name="Chen C."/>
            <person name="Yanf M."/>
            <person name="Daum C."/>
            <person name="Ng V."/>
            <person name="Clum A."/>
            <person name="Steindorff A."/>
            <person name="Ohm R."/>
            <person name="Martin F."/>
            <person name="Silar P."/>
            <person name="Natvig D."/>
            <person name="Lalanne C."/>
            <person name="Gautier V."/>
            <person name="Ament-Velasquez S.L."/>
            <person name="Kruys A."/>
            <person name="Hutchinson M.I."/>
            <person name="Powell A.J."/>
            <person name="Barry K."/>
            <person name="Miller A.N."/>
            <person name="Grigoriev I.V."/>
            <person name="Debuchy R."/>
            <person name="Gladieux P."/>
            <person name="Thoren M.H."/>
            <person name="Johannesson H."/>
        </authorList>
    </citation>
    <scope>NUCLEOTIDE SEQUENCE</scope>
    <source>
        <strain evidence="2">PSN4</strain>
    </source>
</reference>
<dbReference type="AlphaFoldDB" id="A0AAJ0B3S2"/>
<name>A0AAJ0B3S2_9PEZI</name>
<protein>
    <submittedName>
        <fullName evidence="2">Uncharacterized protein</fullName>
    </submittedName>
</protein>
<feature type="chain" id="PRO_5042546115" evidence="1">
    <location>
        <begin position="21"/>
        <end position="224"/>
    </location>
</feature>
<evidence type="ECO:0000313" key="3">
    <source>
        <dbReference type="Proteomes" id="UP001239445"/>
    </source>
</evidence>
<evidence type="ECO:0000256" key="1">
    <source>
        <dbReference type="SAM" id="SignalP"/>
    </source>
</evidence>
<feature type="signal peptide" evidence="1">
    <location>
        <begin position="1"/>
        <end position="20"/>
    </location>
</feature>
<accession>A0AAJ0B3S2</accession>
<organism evidence="2 3">
    <name type="scientific">Echria macrotheca</name>
    <dbReference type="NCBI Taxonomy" id="438768"/>
    <lineage>
        <taxon>Eukaryota</taxon>
        <taxon>Fungi</taxon>
        <taxon>Dikarya</taxon>
        <taxon>Ascomycota</taxon>
        <taxon>Pezizomycotina</taxon>
        <taxon>Sordariomycetes</taxon>
        <taxon>Sordariomycetidae</taxon>
        <taxon>Sordariales</taxon>
        <taxon>Schizotheciaceae</taxon>
        <taxon>Echria</taxon>
    </lineage>
</organism>
<evidence type="ECO:0000313" key="2">
    <source>
        <dbReference type="EMBL" id="KAK1751126.1"/>
    </source>
</evidence>
<dbReference type="EMBL" id="MU839843">
    <property type="protein sequence ID" value="KAK1751126.1"/>
    <property type="molecule type" value="Genomic_DNA"/>
</dbReference>
<keyword evidence="3" id="KW-1185">Reference proteome</keyword>
<keyword evidence="1" id="KW-0732">Signal</keyword>
<proteinExistence type="predicted"/>
<dbReference type="Proteomes" id="UP001239445">
    <property type="component" value="Unassembled WGS sequence"/>
</dbReference>
<comment type="caution">
    <text evidence="2">The sequence shown here is derived from an EMBL/GenBank/DDBJ whole genome shotgun (WGS) entry which is preliminary data.</text>
</comment>
<gene>
    <name evidence="2" type="ORF">QBC47DRAFT_392281</name>
</gene>